<dbReference type="GO" id="GO:0009254">
    <property type="term" value="P:peptidoglycan turnover"/>
    <property type="evidence" value="ECO:0007669"/>
    <property type="project" value="TreeGrafter"/>
</dbReference>
<evidence type="ECO:0000256" key="4">
    <source>
        <dbReference type="ARBA" id="ARBA00023316"/>
    </source>
</evidence>
<dbReference type="PANTHER" id="PTHR30417:SF1">
    <property type="entry name" value="N-ACETYLMURAMOYL-L-ALANINE AMIDASE AMID"/>
    <property type="match status" value="1"/>
</dbReference>
<dbReference type="EC" id="3.5.1.28" evidence="2"/>
<feature type="domain" description="N-acetylmuramoyl-L-alanine amidase" evidence="6">
    <location>
        <begin position="128"/>
        <end position="281"/>
    </location>
</feature>
<organism evidence="7 8">
    <name type="scientific">Phormidesmis priestleyi ULC007</name>
    <dbReference type="NCBI Taxonomy" id="1920490"/>
    <lineage>
        <taxon>Bacteria</taxon>
        <taxon>Bacillati</taxon>
        <taxon>Cyanobacteriota</taxon>
        <taxon>Cyanophyceae</taxon>
        <taxon>Leptolyngbyales</taxon>
        <taxon>Leptolyngbyaceae</taxon>
        <taxon>Phormidesmis</taxon>
    </lineage>
</organism>
<comment type="caution">
    <text evidence="7">The sequence shown here is derived from an EMBL/GenBank/DDBJ whole genome shotgun (WGS) entry which is preliminary data.</text>
</comment>
<dbReference type="InterPro" id="IPR036505">
    <property type="entry name" value="Amidase/PGRP_sf"/>
</dbReference>
<keyword evidence="4" id="KW-0961">Cell wall biogenesis/degradation</keyword>
<dbReference type="InterPro" id="IPR051206">
    <property type="entry name" value="NAMLAA_amidase_2"/>
</dbReference>
<feature type="region of interest" description="Disordered" evidence="5">
    <location>
        <begin position="87"/>
        <end position="106"/>
    </location>
</feature>
<reference evidence="7 8" key="1">
    <citation type="submission" date="2018-02" db="EMBL/GenBank/DDBJ databases">
        <authorList>
            <person name="Cohen D.B."/>
            <person name="Kent A.D."/>
        </authorList>
    </citation>
    <scope>NUCLEOTIDE SEQUENCE [LARGE SCALE GENOMIC DNA]</scope>
    <source>
        <strain evidence="7 8">ULC007</strain>
    </source>
</reference>
<evidence type="ECO:0000313" key="8">
    <source>
        <dbReference type="Proteomes" id="UP000238634"/>
    </source>
</evidence>
<dbReference type="PANTHER" id="PTHR30417">
    <property type="entry name" value="N-ACETYLMURAMOYL-L-ALANINE AMIDASE AMID"/>
    <property type="match status" value="1"/>
</dbReference>
<accession>A0A2T1DMF7</accession>
<evidence type="ECO:0000256" key="2">
    <source>
        <dbReference type="ARBA" id="ARBA00011901"/>
    </source>
</evidence>
<dbReference type="Gene3D" id="3.40.80.10">
    <property type="entry name" value="Peptidoglycan recognition protein-like"/>
    <property type="match status" value="1"/>
</dbReference>
<dbReference type="AlphaFoldDB" id="A0A2T1DMF7"/>
<dbReference type="CDD" id="cd06583">
    <property type="entry name" value="PGRP"/>
    <property type="match status" value="1"/>
</dbReference>
<gene>
    <name evidence="7" type="ORF">C7B65_03425</name>
</gene>
<dbReference type="SUPFAM" id="SSF55846">
    <property type="entry name" value="N-acetylmuramoyl-L-alanine amidase-like"/>
    <property type="match status" value="1"/>
</dbReference>
<dbReference type="RefSeq" id="WP_073069495.1">
    <property type="nucleotide sequence ID" value="NZ_MPPI01000002.1"/>
</dbReference>
<evidence type="ECO:0000256" key="3">
    <source>
        <dbReference type="ARBA" id="ARBA00022801"/>
    </source>
</evidence>
<dbReference type="GO" id="GO:0009253">
    <property type="term" value="P:peptidoglycan catabolic process"/>
    <property type="evidence" value="ECO:0007669"/>
    <property type="project" value="InterPro"/>
</dbReference>
<dbReference type="GO" id="GO:0071555">
    <property type="term" value="P:cell wall organization"/>
    <property type="evidence" value="ECO:0007669"/>
    <property type="project" value="UniProtKB-KW"/>
</dbReference>
<protein>
    <recommendedName>
        <fullName evidence="2">N-acetylmuramoyl-L-alanine amidase</fullName>
        <ecNumber evidence="2">3.5.1.28</ecNumber>
    </recommendedName>
</protein>
<keyword evidence="8" id="KW-1185">Reference proteome</keyword>
<sequence>MRKFLQVFVILALGIAALILTVNSGDAQLVEGQKNRLPSFSILSLQPQTVSDSSSALSSACALKPIPRANKSKSTVAAVRDPVPLSRFRQDPNLADPTKETLGKATPKYNPREEVALAHPTNFGRRFVQDLYGKPADNAAIVVLHETVGSAQSTIGFFQTPHPNDNDQVSYHTLITLDGTIVYLVPPDRRAFGAGNSVFVGETGQEAVQTNPDFPPSVNNFAYHISLVTPPDGRNNTNRHSGYTRAQYQSLAWLVAKTGVPESRITTHRTVDRSRQRKDPRSFDGEYFSRLLSFYPKTQEISTQCSTPAVLEE</sequence>
<reference evidence="7 8" key="2">
    <citation type="submission" date="2018-03" db="EMBL/GenBank/DDBJ databases">
        <title>The ancient ancestry and fast evolution of plastids.</title>
        <authorList>
            <person name="Moore K.R."/>
            <person name="Magnabosco C."/>
            <person name="Momper L."/>
            <person name="Gold D.A."/>
            <person name="Bosak T."/>
            <person name="Fournier G.P."/>
        </authorList>
    </citation>
    <scope>NUCLEOTIDE SEQUENCE [LARGE SCALE GENOMIC DNA]</scope>
    <source>
        <strain evidence="7 8">ULC007</strain>
    </source>
</reference>
<evidence type="ECO:0000313" key="7">
    <source>
        <dbReference type="EMBL" id="PSB21645.1"/>
    </source>
</evidence>
<evidence type="ECO:0000259" key="6">
    <source>
        <dbReference type="SMART" id="SM00644"/>
    </source>
</evidence>
<dbReference type="OrthoDB" id="505853at2"/>
<evidence type="ECO:0000256" key="5">
    <source>
        <dbReference type="SAM" id="MobiDB-lite"/>
    </source>
</evidence>
<name>A0A2T1DMF7_9CYAN</name>
<dbReference type="Proteomes" id="UP000238634">
    <property type="component" value="Unassembled WGS sequence"/>
</dbReference>
<proteinExistence type="predicted"/>
<keyword evidence="3" id="KW-0378">Hydrolase</keyword>
<dbReference type="STRING" id="1920490.GCA_001895925_01673"/>
<dbReference type="InterPro" id="IPR002502">
    <property type="entry name" value="Amidase_domain"/>
</dbReference>
<evidence type="ECO:0000256" key="1">
    <source>
        <dbReference type="ARBA" id="ARBA00001561"/>
    </source>
</evidence>
<dbReference type="Pfam" id="PF01510">
    <property type="entry name" value="Amidase_2"/>
    <property type="match status" value="1"/>
</dbReference>
<dbReference type="EMBL" id="PVWG01000002">
    <property type="protein sequence ID" value="PSB21645.1"/>
    <property type="molecule type" value="Genomic_DNA"/>
</dbReference>
<dbReference type="SMART" id="SM00644">
    <property type="entry name" value="Ami_2"/>
    <property type="match status" value="1"/>
</dbReference>
<dbReference type="GO" id="GO:0008745">
    <property type="term" value="F:N-acetylmuramoyl-L-alanine amidase activity"/>
    <property type="evidence" value="ECO:0007669"/>
    <property type="project" value="UniProtKB-EC"/>
</dbReference>
<comment type="catalytic activity">
    <reaction evidence="1">
        <text>Hydrolyzes the link between N-acetylmuramoyl residues and L-amino acid residues in certain cell-wall glycopeptides.</text>
        <dbReference type="EC" id="3.5.1.28"/>
    </reaction>
</comment>